<dbReference type="PANTHER" id="PTHR42983">
    <property type="entry name" value="DINITROGENASE IRON-MOLYBDENUM COFACTOR PROTEIN-RELATED"/>
    <property type="match status" value="1"/>
</dbReference>
<organism evidence="2 3">
    <name type="scientific">Trichlorobacter thiogenes</name>
    <dbReference type="NCBI Taxonomy" id="115783"/>
    <lineage>
        <taxon>Bacteria</taxon>
        <taxon>Pseudomonadati</taxon>
        <taxon>Thermodesulfobacteriota</taxon>
        <taxon>Desulfuromonadia</taxon>
        <taxon>Geobacterales</taxon>
        <taxon>Geobacteraceae</taxon>
        <taxon>Trichlorobacter</taxon>
    </lineage>
</organism>
<dbReference type="Proteomes" id="UP000190102">
    <property type="component" value="Unassembled WGS sequence"/>
</dbReference>
<evidence type="ECO:0000259" key="1">
    <source>
        <dbReference type="Pfam" id="PF02579"/>
    </source>
</evidence>
<evidence type="ECO:0000313" key="2">
    <source>
        <dbReference type="EMBL" id="SJZ72850.1"/>
    </source>
</evidence>
<dbReference type="SUPFAM" id="SSF53146">
    <property type="entry name" value="Nitrogenase accessory factor-like"/>
    <property type="match status" value="1"/>
</dbReference>
<keyword evidence="3" id="KW-1185">Reference proteome</keyword>
<dbReference type="InterPro" id="IPR003731">
    <property type="entry name" value="Di-Nase_FeMo-co_biosynth"/>
</dbReference>
<accession>A0A1T4N0H6</accession>
<reference evidence="3" key="1">
    <citation type="submission" date="2017-02" db="EMBL/GenBank/DDBJ databases">
        <authorList>
            <person name="Varghese N."/>
            <person name="Submissions S."/>
        </authorList>
    </citation>
    <scope>NUCLEOTIDE SEQUENCE [LARGE SCALE GENOMIC DNA]</scope>
    <source>
        <strain evidence="3">ATCC BAA-34</strain>
    </source>
</reference>
<dbReference type="Pfam" id="PF02579">
    <property type="entry name" value="Nitro_FeMo-Co"/>
    <property type="match status" value="1"/>
</dbReference>
<evidence type="ECO:0000313" key="3">
    <source>
        <dbReference type="Proteomes" id="UP000190102"/>
    </source>
</evidence>
<proteinExistence type="predicted"/>
<gene>
    <name evidence="2" type="ORF">SAMN02745119_01477</name>
</gene>
<dbReference type="Gene3D" id="3.30.420.130">
    <property type="entry name" value="Dinitrogenase iron-molybdenum cofactor biosynthesis domain"/>
    <property type="match status" value="1"/>
</dbReference>
<feature type="domain" description="Dinitrogenase iron-molybdenum cofactor biosynthesis" evidence="1">
    <location>
        <begin position="16"/>
        <end position="103"/>
    </location>
</feature>
<name>A0A1T4N0H6_9BACT</name>
<dbReference type="STRING" id="115783.SAMN02745119_01477"/>
<protein>
    <submittedName>
        <fullName evidence="2">Predicted Fe-Mo cluster-binding protein, NifX family</fullName>
    </submittedName>
</protein>
<dbReference type="EMBL" id="FUWR01000006">
    <property type="protein sequence ID" value="SJZ72850.1"/>
    <property type="molecule type" value="Genomic_DNA"/>
</dbReference>
<dbReference type="RefSeq" id="WP_078789785.1">
    <property type="nucleotide sequence ID" value="NZ_FUWR01000006.1"/>
</dbReference>
<dbReference type="OrthoDB" id="9807451at2"/>
<dbReference type="InterPro" id="IPR036105">
    <property type="entry name" value="DiNase_FeMo-co_biosyn_sf"/>
</dbReference>
<dbReference type="PANTHER" id="PTHR42983:SF1">
    <property type="entry name" value="IRON-MOLYBDENUM PROTEIN"/>
    <property type="match status" value="1"/>
</dbReference>
<dbReference type="AlphaFoldDB" id="A0A1T4N0H6"/>
<sequence length="120" mass="12617">MNKIAFTTAGQELSAALDPRFGRAARFLIYDLQSKSVQIIENQQGRNAAQGAGIQAAETVVKAGVDTLVTGHCGPKAFKVLAAAGVQVFNCNAATVDEALHELLVGRLPAAENSDVEGHW</sequence>